<comment type="caution">
    <text evidence="2">The sequence shown here is derived from an EMBL/GenBank/DDBJ whole genome shotgun (WGS) entry which is preliminary data.</text>
</comment>
<evidence type="ECO:0000313" key="3">
    <source>
        <dbReference type="Proteomes" id="UP001155586"/>
    </source>
</evidence>
<accession>A0A9X3HSZ3</accession>
<dbReference type="Proteomes" id="UP001155586">
    <property type="component" value="Unassembled WGS sequence"/>
</dbReference>
<dbReference type="NCBIfam" id="TIGR02532">
    <property type="entry name" value="IV_pilin_GFxxxE"/>
    <property type="match status" value="1"/>
</dbReference>
<organism evidence="2 3">
    <name type="scientific">Vibrio paucivorans</name>
    <dbReference type="NCBI Taxonomy" id="2829489"/>
    <lineage>
        <taxon>Bacteria</taxon>
        <taxon>Pseudomonadati</taxon>
        <taxon>Pseudomonadota</taxon>
        <taxon>Gammaproteobacteria</taxon>
        <taxon>Vibrionales</taxon>
        <taxon>Vibrionaceae</taxon>
        <taxon>Vibrio</taxon>
    </lineage>
</organism>
<name>A0A9X3HSZ3_9VIBR</name>
<proteinExistence type="predicted"/>
<keyword evidence="1" id="KW-0472">Membrane</keyword>
<protein>
    <submittedName>
        <fullName evidence="2">Prepilin-type N-terminal cleavage/methylation domain-containing protein</fullName>
    </submittedName>
</protein>
<dbReference type="EMBL" id="JAKRRX010000100">
    <property type="protein sequence ID" value="MCW8335229.1"/>
    <property type="molecule type" value="Genomic_DNA"/>
</dbReference>
<dbReference type="InterPro" id="IPR012902">
    <property type="entry name" value="N_methyl_site"/>
</dbReference>
<reference evidence="2" key="1">
    <citation type="submission" date="2022-02" db="EMBL/GenBank/DDBJ databases">
        <title>Vibrio sp. nov., a new bacterium isolated from Bohai sea, China.</title>
        <authorList>
            <person name="Yuan Y."/>
        </authorList>
    </citation>
    <scope>NUCLEOTIDE SEQUENCE</scope>
    <source>
        <strain evidence="2">DBSS07</strain>
    </source>
</reference>
<dbReference type="PROSITE" id="PS00409">
    <property type="entry name" value="PROKAR_NTER_METHYL"/>
    <property type="match status" value="1"/>
</dbReference>
<sequence>MKGESGFTLIELVVVIVILGVLSVVAAPRFLNFNHDAKAAVIEGMKGSVDAAAQLAYSRAAIYNEENNPSYHIEVGGKSGHVAFGYPTVERGGMENFLNAESGYHDLDAEWTWAAYNSGGSVSDPDYWLVTQSKFIANSTGSDFNSAIEDRGCYVKYTASMEQGASFETQAYTDGC</sequence>
<keyword evidence="1" id="KW-1133">Transmembrane helix</keyword>
<dbReference type="AlphaFoldDB" id="A0A9X3HSZ3"/>
<evidence type="ECO:0000256" key="1">
    <source>
        <dbReference type="SAM" id="Phobius"/>
    </source>
</evidence>
<dbReference type="InterPro" id="IPR045584">
    <property type="entry name" value="Pilin-like"/>
</dbReference>
<dbReference type="SUPFAM" id="SSF54523">
    <property type="entry name" value="Pili subunits"/>
    <property type="match status" value="1"/>
</dbReference>
<evidence type="ECO:0000313" key="2">
    <source>
        <dbReference type="EMBL" id="MCW8335229.1"/>
    </source>
</evidence>
<keyword evidence="3" id="KW-1185">Reference proteome</keyword>
<gene>
    <name evidence="2" type="ORF">MD483_15520</name>
</gene>
<dbReference type="Pfam" id="PF07963">
    <property type="entry name" value="N_methyl"/>
    <property type="match status" value="1"/>
</dbReference>
<dbReference type="Gene3D" id="3.30.700.10">
    <property type="entry name" value="Glycoprotein, Type 4 Pilin"/>
    <property type="match status" value="1"/>
</dbReference>
<feature type="transmembrane region" description="Helical" evidence="1">
    <location>
        <begin position="6"/>
        <end position="27"/>
    </location>
</feature>
<keyword evidence="1" id="KW-0812">Transmembrane</keyword>